<proteinExistence type="predicted"/>
<dbReference type="EMBL" id="CAEZUK010000183">
    <property type="protein sequence ID" value="CAB4605935.1"/>
    <property type="molecule type" value="Genomic_DNA"/>
</dbReference>
<dbReference type="AlphaFoldDB" id="A0A6J6C435"/>
<gene>
    <name evidence="3" type="ORF">UFOPK1421_00917</name>
    <name evidence="4" type="ORF">UFOPK1820_01055</name>
    <name evidence="5" type="ORF">UFOPK3889_00789</name>
    <name evidence="6" type="ORF">UFOPK4275_00644</name>
</gene>
<dbReference type="Pfam" id="PF19279">
    <property type="entry name" value="YegS_C"/>
    <property type="match status" value="1"/>
</dbReference>
<evidence type="ECO:0000313" key="4">
    <source>
        <dbReference type="EMBL" id="CAB4605935.1"/>
    </source>
</evidence>
<feature type="domain" description="YegS/DAGK C-terminal" evidence="2">
    <location>
        <begin position="102"/>
        <end position="190"/>
    </location>
</feature>
<evidence type="ECO:0000313" key="5">
    <source>
        <dbReference type="EMBL" id="CAB4973890.1"/>
    </source>
</evidence>
<dbReference type="EMBL" id="CAFBNZ010000148">
    <property type="protein sequence ID" value="CAB4973890.1"/>
    <property type="molecule type" value="Genomic_DNA"/>
</dbReference>
<accession>A0A6J6C435</accession>
<feature type="region of interest" description="Disordered" evidence="1">
    <location>
        <begin position="1"/>
        <end position="28"/>
    </location>
</feature>
<dbReference type="SUPFAM" id="SSF111331">
    <property type="entry name" value="NAD kinase/diacylglycerol kinase-like"/>
    <property type="match status" value="1"/>
</dbReference>
<dbReference type="EMBL" id="CAFBQJ010000095">
    <property type="protein sequence ID" value="CAB5048886.1"/>
    <property type="molecule type" value="Genomic_DNA"/>
</dbReference>
<protein>
    <submittedName>
        <fullName evidence="3">Unannotated protein</fullName>
    </submittedName>
</protein>
<organism evidence="3">
    <name type="scientific">freshwater metagenome</name>
    <dbReference type="NCBI Taxonomy" id="449393"/>
    <lineage>
        <taxon>unclassified sequences</taxon>
        <taxon>metagenomes</taxon>
        <taxon>ecological metagenomes</taxon>
    </lineage>
</organism>
<dbReference type="InterPro" id="IPR045540">
    <property type="entry name" value="YegS/DAGK_C"/>
</dbReference>
<dbReference type="EMBL" id="CAEZSL010000090">
    <property type="protein sequence ID" value="CAB4545349.1"/>
    <property type="molecule type" value="Genomic_DNA"/>
</dbReference>
<sequence length="206" mass="22715">MTIRRGSDWGRLGTPPEDLPSARSDREIGEHLGNGLNTIRLCGGDMFATLGGSTSESPTPSLELPIDVMQISFKHSRDSELKIRVASSHCVLRAINARGGWFRGSSVAVMNAQYLGKWDVAPRGHPNDGRVEVLEVDARMSVRQRMIARSRMQTGTHLPHPDISVKSVSEFTWSGSALTMWIDGAKIGVVQFVEIQVMKDFATLWI</sequence>
<dbReference type="Gene3D" id="2.60.200.40">
    <property type="match status" value="1"/>
</dbReference>
<evidence type="ECO:0000313" key="3">
    <source>
        <dbReference type="EMBL" id="CAB4545349.1"/>
    </source>
</evidence>
<reference evidence="3" key="1">
    <citation type="submission" date="2020-05" db="EMBL/GenBank/DDBJ databases">
        <authorList>
            <person name="Chiriac C."/>
            <person name="Salcher M."/>
            <person name="Ghai R."/>
            <person name="Kavagutti S V."/>
        </authorList>
    </citation>
    <scope>NUCLEOTIDE SEQUENCE</scope>
</reference>
<name>A0A6J6C435_9ZZZZ</name>
<evidence type="ECO:0000313" key="6">
    <source>
        <dbReference type="EMBL" id="CAB5048886.1"/>
    </source>
</evidence>
<evidence type="ECO:0000259" key="2">
    <source>
        <dbReference type="Pfam" id="PF19279"/>
    </source>
</evidence>
<dbReference type="InterPro" id="IPR016064">
    <property type="entry name" value="NAD/diacylglycerol_kinase_sf"/>
</dbReference>
<evidence type="ECO:0000256" key="1">
    <source>
        <dbReference type="SAM" id="MobiDB-lite"/>
    </source>
</evidence>